<protein>
    <submittedName>
        <fullName evidence="2">Uncharacterized protein</fullName>
    </submittedName>
</protein>
<evidence type="ECO:0000313" key="3">
    <source>
        <dbReference type="EMBL" id="JAS86440.1"/>
    </source>
</evidence>
<organism evidence="2">
    <name type="scientific">Homalodisca liturata</name>
    <dbReference type="NCBI Taxonomy" id="320908"/>
    <lineage>
        <taxon>Eukaryota</taxon>
        <taxon>Metazoa</taxon>
        <taxon>Ecdysozoa</taxon>
        <taxon>Arthropoda</taxon>
        <taxon>Hexapoda</taxon>
        <taxon>Insecta</taxon>
        <taxon>Pterygota</taxon>
        <taxon>Neoptera</taxon>
        <taxon>Paraneoptera</taxon>
        <taxon>Hemiptera</taxon>
        <taxon>Auchenorrhyncha</taxon>
        <taxon>Membracoidea</taxon>
        <taxon>Cicadellidae</taxon>
        <taxon>Cicadellinae</taxon>
        <taxon>Proconiini</taxon>
        <taxon>Homalodisca</taxon>
    </lineage>
</organism>
<feature type="signal peptide" evidence="1">
    <location>
        <begin position="1"/>
        <end position="18"/>
    </location>
</feature>
<evidence type="ECO:0000313" key="2">
    <source>
        <dbReference type="EMBL" id="JAS80555.1"/>
    </source>
</evidence>
<gene>
    <name evidence="2" type="ORF">g.55876</name>
    <name evidence="3" type="ORF">g.55877</name>
</gene>
<proteinExistence type="predicted"/>
<keyword evidence="1" id="KW-0732">Signal</keyword>
<reference evidence="2" key="1">
    <citation type="submission" date="2015-11" db="EMBL/GenBank/DDBJ databases">
        <title>De novo transcriptome assembly of four potential Pierce s Disease insect vectors from Arizona vineyards.</title>
        <authorList>
            <person name="Tassone E.E."/>
        </authorList>
    </citation>
    <scope>NUCLEOTIDE SEQUENCE</scope>
</reference>
<evidence type="ECO:0000256" key="1">
    <source>
        <dbReference type="SAM" id="SignalP"/>
    </source>
</evidence>
<feature type="non-terminal residue" evidence="2">
    <location>
        <position position="1"/>
    </location>
</feature>
<dbReference type="EMBL" id="GECU01021266">
    <property type="protein sequence ID" value="JAS86440.1"/>
    <property type="molecule type" value="Transcribed_RNA"/>
</dbReference>
<accession>A0A1B6I103</accession>
<feature type="chain" id="PRO_5008584700" evidence="1">
    <location>
        <begin position="19"/>
        <end position="99"/>
    </location>
</feature>
<name>A0A1B6I103_9HEMI</name>
<dbReference type="EMBL" id="GECU01027151">
    <property type="protein sequence ID" value="JAS80555.1"/>
    <property type="molecule type" value="Transcribed_RNA"/>
</dbReference>
<dbReference type="AlphaFoldDB" id="A0A1B6I103"/>
<sequence>DMLAAGVCVLVLVLGVHGGPDIIVPELEEGSLEDPSGLLTELAGAEVLEERGEVIRTQRHMLLLDPKLKRCPPGRKVAQDGTCRFVSSGNGRRNKHEVR</sequence>